<proteinExistence type="predicted"/>
<gene>
    <name evidence="4" type="ORF">ZEAMMB73_Zm00001d032725</name>
</gene>
<dbReference type="SUPFAM" id="SSF48208">
    <property type="entry name" value="Six-hairpin glycosidases"/>
    <property type="match status" value="1"/>
</dbReference>
<sequence length="1068" mass="120724">MVSGHIFHCRKNSWPAEEYVGRTALQLLDFDGGAPPEQAWRRRLNSHANILKEFSVTFMEAMRMMSLGLRLWSYVREEASHGRVTSAILLCMIFFRTQMDPKTVLTGCDLLLCLQKAPIDPFTKERCKPSASQGVPLGGMGSGSISRGFRGEFKNWHIIPGLCESSPVMENQFSVMFLSYHAVSIRLWFALNILLFQIFVSRDGGNKKYSSVLAPGHHEGLKKNSDSGISSWDWNLSGQHSTYHALFPRAWTVYDGEPDPDLKISCRQISPFIPHDYKDSSLPTSVFVYTQDILKSLLCIFMQDISFKMEFTYGHSISLSIWWFIAASKHWERSCKSKPVNDMGGKILLEVFRIIQEATTMSPSLRKMEYQECFCITSKTAKDNPPVTFAVAACETQNVNVTVLPVFGLSGENHVSAKEMWNTMLQNGHFDRENFSAGPSMPSSPGQKLCAAVSASTWVEPHGRCTVVFALAWSSPKVKFQKGCTYNRRYTQFYGTSEKSAVNLVHDALTKYKLWEEEIEKWQNPILKDERLPEWYKFTLFNELYFLVAGGTVWTDGQPPAIDEKKSPGFNHQKSSKRGTKDTNQGSVKDRHVNLAVEQVPHGGYMANGDDHSVSKFAAVHGSEMQEQINGLKSEEPIPYLISKDGPEHVGKFLYLEGVEYIMWNTYDVHFYASFALLDLFPKIELSIQRDFANAVLYEDRRKVKFLADGTSGIRKVKGAVPHDLGTHDPWHEMNAYNIHDTSKWKDLNPKFVLQIYRDFAATGDMQFGRDVWPAVCAAMDYMDQFDRDGDGLIENDGFPDQTYDAWTVHGISAYCGCLWLAALQAAATMAHRLGDRHFAEKYKLKFIKAKAVYEAKLWNGSYFNYDSGTSSNSRSIQADQLAGQWYAASSGLPPLFDEHKIRTALQKIFEFNVMKVKGGRMGAVNGMTPKGKVDETCMQSREIWTGVTYAVAANMLLHGMEHQGFTTAEGIFTAGWSEEGYGYWFQTPEGWTTDGHYRSLVYMRPLAIWAIQYAVSPPKAILEAPKVNLMDRIHISPHMVRAISEISIRKVAPDNRCFPSSAFHCEC</sequence>
<dbReference type="InterPro" id="IPR052566">
    <property type="entry name" value="Non-lysos_glucosylceramidase"/>
</dbReference>
<dbReference type="PANTHER" id="PTHR12654:SF0">
    <property type="entry name" value="NON-LYSOSOMAL GLUCOSYLCERAMIDASE"/>
    <property type="match status" value="1"/>
</dbReference>
<accession>A0A1D6KTL2</accession>
<dbReference type="Gene3D" id="1.50.10.10">
    <property type="match status" value="1"/>
</dbReference>
<dbReference type="Pfam" id="PF12215">
    <property type="entry name" value="Glyco_hydr_116N"/>
    <property type="match status" value="1"/>
</dbReference>
<dbReference type="FunFam" id="1.50.10.10:FF:000006">
    <property type="entry name" value="Non-lysosomal glucosylceramidase"/>
    <property type="match status" value="1"/>
</dbReference>
<reference evidence="4" key="1">
    <citation type="submission" date="2015-12" db="EMBL/GenBank/DDBJ databases">
        <title>Update maize B73 reference genome by single molecule sequencing technologies.</title>
        <authorList>
            <consortium name="Maize Genome Sequencing Project"/>
            <person name="Ware D."/>
        </authorList>
    </citation>
    <scope>NUCLEOTIDE SEQUENCE [LARGE SCALE GENOMIC DNA]</scope>
    <source>
        <tissue evidence="4">Seedling</tissue>
    </source>
</reference>
<dbReference type="GO" id="GO:0005975">
    <property type="term" value="P:carbohydrate metabolic process"/>
    <property type="evidence" value="ECO:0007669"/>
    <property type="project" value="InterPro"/>
</dbReference>
<dbReference type="STRING" id="4577.A0A1D6KTL2"/>
<dbReference type="EMBL" id="CM007647">
    <property type="protein sequence ID" value="ONM05931.1"/>
    <property type="molecule type" value="Genomic_DNA"/>
</dbReference>
<dbReference type="FunCoup" id="A0A1D6KTL2">
    <property type="interactions" value="1032"/>
</dbReference>
<evidence type="ECO:0000259" key="3">
    <source>
        <dbReference type="Pfam" id="PF12215"/>
    </source>
</evidence>
<dbReference type="Pfam" id="PF04685">
    <property type="entry name" value="DUF608"/>
    <property type="match status" value="1"/>
</dbReference>
<name>A0A1D6KTL2_MAIZE</name>
<feature type="domain" description="Glycosyl-hydrolase family 116 catalytic region" evidence="2">
    <location>
        <begin position="651"/>
        <end position="1012"/>
    </location>
</feature>
<organism evidence="4">
    <name type="scientific">Zea mays</name>
    <name type="common">Maize</name>
    <dbReference type="NCBI Taxonomy" id="4577"/>
    <lineage>
        <taxon>Eukaryota</taxon>
        <taxon>Viridiplantae</taxon>
        <taxon>Streptophyta</taxon>
        <taxon>Embryophyta</taxon>
        <taxon>Tracheophyta</taxon>
        <taxon>Spermatophyta</taxon>
        <taxon>Magnoliopsida</taxon>
        <taxon>Liliopsida</taxon>
        <taxon>Poales</taxon>
        <taxon>Poaceae</taxon>
        <taxon>PACMAD clade</taxon>
        <taxon>Panicoideae</taxon>
        <taxon>Andropogonodae</taxon>
        <taxon>Andropogoneae</taxon>
        <taxon>Tripsacinae</taxon>
        <taxon>Zea</taxon>
    </lineage>
</organism>
<dbReference type="ExpressionAtlas" id="A0A1D6KTL2">
    <property type="expression patterns" value="baseline and differential"/>
</dbReference>
<dbReference type="InterPro" id="IPR024462">
    <property type="entry name" value="GH116_N"/>
</dbReference>
<feature type="domain" description="Glycosyl-hydrolase family 116 N-terminal" evidence="3">
    <location>
        <begin position="134"/>
        <end position="515"/>
    </location>
</feature>
<evidence type="ECO:0000256" key="1">
    <source>
        <dbReference type="SAM" id="MobiDB-lite"/>
    </source>
</evidence>
<dbReference type="InterPro" id="IPR006775">
    <property type="entry name" value="GH116_catalytic"/>
</dbReference>
<protein>
    <submittedName>
        <fullName evidence="4">Beta-glucosidase GBA2 type family protein</fullName>
    </submittedName>
</protein>
<dbReference type="PANTHER" id="PTHR12654">
    <property type="entry name" value="BILE ACID BETA-GLUCOSIDASE-RELATED"/>
    <property type="match status" value="1"/>
</dbReference>
<dbReference type="EMBL" id="CM007647">
    <property type="protein sequence ID" value="ONM05932.1"/>
    <property type="molecule type" value="Genomic_DNA"/>
</dbReference>
<dbReference type="SMR" id="A0A1D6KTL2"/>
<dbReference type="InterPro" id="IPR008928">
    <property type="entry name" value="6-hairpin_glycosidase_sf"/>
</dbReference>
<evidence type="ECO:0000313" key="4">
    <source>
        <dbReference type="EMBL" id="ONM05931.1"/>
    </source>
</evidence>
<dbReference type="GO" id="GO:0004553">
    <property type="term" value="F:hydrolase activity, hydrolyzing O-glycosyl compounds"/>
    <property type="evidence" value="ECO:0007669"/>
    <property type="project" value="InterPro"/>
</dbReference>
<dbReference type="InParanoid" id="A0A1D6KTL2"/>
<dbReference type="InterPro" id="IPR012341">
    <property type="entry name" value="6hp_glycosidase-like_sf"/>
</dbReference>
<feature type="region of interest" description="Disordered" evidence="1">
    <location>
        <begin position="559"/>
        <end position="589"/>
    </location>
</feature>
<evidence type="ECO:0000259" key="2">
    <source>
        <dbReference type="Pfam" id="PF04685"/>
    </source>
</evidence>